<name>A0A4Y2LYT7_ARAVE</name>
<reference evidence="1 2" key="1">
    <citation type="journal article" date="2019" name="Sci. Rep.">
        <title>Orb-weaving spider Araneus ventricosus genome elucidates the spidroin gene catalogue.</title>
        <authorList>
            <person name="Kono N."/>
            <person name="Nakamura H."/>
            <person name="Ohtoshi R."/>
            <person name="Moran D.A.P."/>
            <person name="Shinohara A."/>
            <person name="Yoshida Y."/>
            <person name="Fujiwara M."/>
            <person name="Mori M."/>
            <person name="Tomita M."/>
            <person name="Arakawa K."/>
        </authorList>
    </citation>
    <scope>NUCLEOTIDE SEQUENCE [LARGE SCALE GENOMIC DNA]</scope>
</reference>
<gene>
    <name evidence="1" type="ORF">AVEN_255803_1</name>
</gene>
<keyword evidence="2" id="KW-1185">Reference proteome</keyword>
<organism evidence="1 2">
    <name type="scientific">Araneus ventricosus</name>
    <name type="common">Orbweaver spider</name>
    <name type="synonym">Epeira ventricosa</name>
    <dbReference type="NCBI Taxonomy" id="182803"/>
    <lineage>
        <taxon>Eukaryota</taxon>
        <taxon>Metazoa</taxon>
        <taxon>Ecdysozoa</taxon>
        <taxon>Arthropoda</taxon>
        <taxon>Chelicerata</taxon>
        <taxon>Arachnida</taxon>
        <taxon>Araneae</taxon>
        <taxon>Araneomorphae</taxon>
        <taxon>Entelegynae</taxon>
        <taxon>Araneoidea</taxon>
        <taxon>Araneidae</taxon>
        <taxon>Araneus</taxon>
    </lineage>
</organism>
<evidence type="ECO:0008006" key="3">
    <source>
        <dbReference type="Google" id="ProtNLM"/>
    </source>
</evidence>
<proteinExistence type="predicted"/>
<dbReference type="Proteomes" id="UP000499080">
    <property type="component" value="Unassembled WGS sequence"/>
</dbReference>
<evidence type="ECO:0000313" key="1">
    <source>
        <dbReference type="EMBL" id="GBN19514.1"/>
    </source>
</evidence>
<accession>A0A4Y2LYT7</accession>
<protein>
    <recommendedName>
        <fullName evidence="3">PAS domain-containing protein</fullName>
    </recommendedName>
</protein>
<comment type="caution">
    <text evidence="1">The sequence shown here is derived from an EMBL/GenBank/DDBJ whole genome shotgun (WGS) entry which is preliminary data.</text>
</comment>
<dbReference type="AlphaFoldDB" id="A0A4Y2LYT7"/>
<dbReference type="EMBL" id="BGPR01006500">
    <property type="protein sequence ID" value="GBN19514.1"/>
    <property type="molecule type" value="Genomic_DNA"/>
</dbReference>
<sequence length="111" mass="12215">MPCFRSIIFSQVSHYCSGAEWPRAALSSKSTCISKSPSQERVSSSSLVAITDTNGNVQKCGDVRRSWYGLVGEEVMGRPIRSLEGGEAGVDVWSQLRMTRRDDGVRSTSWP</sequence>
<evidence type="ECO:0000313" key="2">
    <source>
        <dbReference type="Proteomes" id="UP000499080"/>
    </source>
</evidence>